<dbReference type="CDD" id="cd00067">
    <property type="entry name" value="GAL4"/>
    <property type="match status" value="1"/>
</dbReference>
<feature type="domain" description="Zn(2)-C6 fungal-type" evidence="4">
    <location>
        <begin position="30"/>
        <end position="60"/>
    </location>
</feature>
<dbReference type="PROSITE" id="PS00463">
    <property type="entry name" value="ZN2_CY6_FUNGAL_1"/>
    <property type="match status" value="1"/>
</dbReference>
<evidence type="ECO:0000256" key="3">
    <source>
        <dbReference type="SAM" id="MobiDB-lite"/>
    </source>
</evidence>
<accession>A0A9P8CDA1</accession>
<evidence type="ECO:0000313" key="6">
    <source>
        <dbReference type="Proteomes" id="UP000887226"/>
    </source>
</evidence>
<proteinExistence type="predicted"/>
<dbReference type="GO" id="GO:0003677">
    <property type="term" value="F:DNA binding"/>
    <property type="evidence" value="ECO:0007669"/>
    <property type="project" value="InterPro"/>
</dbReference>
<dbReference type="SMART" id="SM00066">
    <property type="entry name" value="GAL4"/>
    <property type="match status" value="1"/>
</dbReference>
<name>A0A9P8CDA1_9HELO</name>
<evidence type="ECO:0000256" key="1">
    <source>
        <dbReference type="ARBA" id="ARBA00022723"/>
    </source>
</evidence>
<dbReference type="CDD" id="cd12148">
    <property type="entry name" value="fungal_TF_MHR"/>
    <property type="match status" value="1"/>
</dbReference>
<gene>
    <name evidence="5" type="ORF">BJ878DRAFT_535930</name>
</gene>
<dbReference type="PANTHER" id="PTHR47785">
    <property type="entry name" value="ZN(II)2CYS6 TRANSCRIPTION FACTOR (EUROFUNG)-RELATED-RELATED"/>
    <property type="match status" value="1"/>
</dbReference>
<feature type="region of interest" description="Disordered" evidence="3">
    <location>
        <begin position="93"/>
        <end position="139"/>
    </location>
</feature>
<evidence type="ECO:0000256" key="2">
    <source>
        <dbReference type="ARBA" id="ARBA00023242"/>
    </source>
</evidence>
<sequence>MNPAQDSGSPSSSGAPSNQRKERGAIAAQACDTCRTRKQKCDEQRPKCSLCQRMKLECRYREPQPTKKDKTLVEILDRLTALESKIDRMMPGIGGLGILPSGRSGSSTGFDPQQPSPASQPSFSTSGDTDDQPKFSSRSWYEQSSSQLIPVSSAAHSHAMPYRHASAAHRMMTWPAIQQLLIQTVPASIADMKVLEQPGSAFVVEVHRNMPELPLNEELQSAPFVGMQSQAARTTGGSRVIFQNLTKKQMLDLVKAYFDTFNFIYPFLDRQAFISDTLNRVHTEGFDGESESVIALLVFALGELSIQSARGESIEVYEGRESGIRGGTAEKPPGLAFFNEARKRMGFVYSRCDLESVQIFSLTALYYESCSRHMDFWRMTVAATSACMILVTCNPLIDWTSQQGEMIRRIFWHCVIMDAGLYLELDLPPVGIMELEGQIPLPHFAGPYCEEDHRGNQSSHSELYFASQLALRRLCATIHHTLTAHPASSTDATKVIPSHDKLKLLASQLGEWRSILPAKLQWDEDQPESFPVLQRQAMDKFMKQVDPNLTPQTGHGDRNLFTADLNAQYIDYPYVYDIQVALLRTRYYYAKYMVYRPYVYKALHFPNLIQEEDAQGVAECLRCCIKWPLALSPASRHKRMIPYLFCWSQNFLTILIIVHMTQHNDMLRNIRAQLAGPRFEAEIDATVETMIDWIRDLKNSDPISSWCWKILASIYQLEL</sequence>
<dbReference type="GO" id="GO:0008270">
    <property type="term" value="F:zinc ion binding"/>
    <property type="evidence" value="ECO:0007669"/>
    <property type="project" value="InterPro"/>
</dbReference>
<protein>
    <recommendedName>
        <fullName evidence="4">Zn(2)-C6 fungal-type domain-containing protein</fullName>
    </recommendedName>
</protein>
<keyword evidence="6" id="KW-1185">Reference proteome</keyword>
<dbReference type="Pfam" id="PF04082">
    <property type="entry name" value="Fungal_trans"/>
    <property type="match status" value="1"/>
</dbReference>
<dbReference type="Gene3D" id="4.10.240.10">
    <property type="entry name" value="Zn(2)-C6 fungal-type DNA-binding domain"/>
    <property type="match status" value="1"/>
</dbReference>
<dbReference type="InterPro" id="IPR001138">
    <property type="entry name" value="Zn2Cys6_DnaBD"/>
</dbReference>
<feature type="compositionally biased region" description="Low complexity" evidence="3">
    <location>
        <begin position="7"/>
        <end position="17"/>
    </location>
</feature>
<dbReference type="PROSITE" id="PS50048">
    <property type="entry name" value="ZN2_CY6_FUNGAL_2"/>
    <property type="match status" value="1"/>
</dbReference>
<dbReference type="Proteomes" id="UP000887226">
    <property type="component" value="Unassembled WGS sequence"/>
</dbReference>
<dbReference type="InterPro" id="IPR053181">
    <property type="entry name" value="EcdB-like_regulator"/>
</dbReference>
<dbReference type="GO" id="GO:0006351">
    <property type="term" value="P:DNA-templated transcription"/>
    <property type="evidence" value="ECO:0007669"/>
    <property type="project" value="InterPro"/>
</dbReference>
<dbReference type="AlphaFoldDB" id="A0A9P8CDA1"/>
<dbReference type="InterPro" id="IPR007219">
    <property type="entry name" value="XnlR_reg_dom"/>
</dbReference>
<comment type="caution">
    <text evidence="5">The sequence shown here is derived from an EMBL/GenBank/DDBJ whole genome shotgun (WGS) entry which is preliminary data.</text>
</comment>
<organism evidence="5 6">
    <name type="scientific">Calycina marina</name>
    <dbReference type="NCBI Taxonomy" id="1763456"/>
    <lineage>
        <taxon>Eukaryota</taxon>
        <taxon>Fungi</taxon>
        <taxon>Dikarya</taxon>
        <taxon>Ascomycota</taxon>
        <taxon>Pezizomycotina</taxon>
        <taxon>Leotiomycetes</taxon>
        <taxon>Helotiales</taxon>
        <taxon>Pezizellaceae</taxon>
        <taxon>Calycina</taxon>
    </lineage>
</organism>
<dbReference type="InterPro" id="IPR036864">
    <property type="entry name" value="Zn2-C6_fun-type_DNA-bd_sf"/>
</dbReference>
<dbReference type="EMBL" id="MU254079">
    <property type="protein sequence ID" value="KAG9242385.1"/>
    <property type="molecule type" value="Genomic_DNA"/>
</dbReference>
<dbReference type="Pfam" id="PF00172">
    <property type="entry name" value="Zn_clus"/>
    <property type="match status" value="1"/>
</dbReference>
<reference evidence="5" key="1">
    <citation type="journal article" date="2021" name="IMA Fungus">
        <title>Genomic characterization of three marine fungi, including Emericellopsis atlantica sp. nov. with signatures of a generalist lifestyle and marine biomass degradation.</title>
        <authorList>
            <person name="Hagestad O.C."/>
            <person name="Hou L."/>
            <person name="Andersen J.H."/>
            <person name="Hansen E.H."/>
            <person name="Altermark B."/>
            <person name="Li C."/>
            <person name="Kuhnert E."/>
            <person name="Cox R.J."/>
            <person name="Crous P.W."/>
            <person name="Spatafora J.W."/>
            <person name="Lail K."/>
            <person name="Amirebrahimi M."/>
            <person name="Lipzen A."/>
            <person name="Pangilinan J."/>
            <person name="Andreopoulos W."/>
            <person name="Hayes R.D."/>
            <person name="Ng V."/>
            <person name="Grigoriev I.V."/>
            <person name="Jackson S.A."/>
            <person name="Sutton T.D.S."/>
            <person name="Dobson A.D.W."/>
            <person name="Rama T."/>
        </authorList>
    </citation>
    <scope>NUCLEOTIDE SEQUENCE</scope>
    <source>
        <strain evidence="5">TRa3180A</strain>
    </source>
</reference>
<keyword evidence="1" id="KW-0479">Metal-binding</keyword>
<evidence type="ECO:0000259" key="4">
    <source>
        <dbReference type="PROSITE" id="PS50048"/>
    </source>
</evidence>
<dbReference type="GO" id="GO:0000981">
    <property type="term" value="F:DNA-binding transcription factor activity, RNA polymerase II-specific"/>
    <property type="evidence" value="ECO:0007669"/>
    <property type="project" value="InterPro"/>
</dbReference>
<dbReference type="SUPFAM" id="SSF57701">
    <property type="entry name" value="Zn2/Cys6 DNA-binding domain"/>
    <property type="match status" value="1"/>
</dbReference>
<feature type="region of interest" description="Disordered" evidence="3">
    <location>
        <begin position="1"/>
        <end position="25"/>
    </location>
</feature>
<dbReference type="PANTHER" id="PTHR47785:SF6">
    <property type="entry name" value="ZN(II)2CYS6 TRANSCRIPTION FACTOR (EUROFUNG)"/>
    <property type="match status" value="1"/>
</dbReference>
<keyword evidence="2" id="KW-0539">Nucleus</keyword>
<evidence type="ECO:0000313" key="5">
    <source>
        <dbReference type="EMBL" id="KAG9242385.1"/>
    </source>
</evidence>
<feature type="compositionally biased region" description="Low complexity" evidence="3">
    <location>
        <begin position="98"/>
        <end position="124"/>
    </location>
</feature>
<dbReference type="OrthoDB" id="6133115at2759"/>